<organism evidence="1 2">
    <name type="scientific">Streptomyces coffeae</name>
    <dbReference type="NCBI Taxonomy" id="621382"/>
    <lineage>
        <taxon>Bacteria</taxon>
        <taxon>Bacillati</taxon>
        <taxon>Actinomycetota</taxon>
        <taxon>Actinomycetes</taxon>
        <taxon>Kitasatosporales</taxon>
        <taxon>Streptomycetaceae</taxon>
        <taxon>Streptomyces</taxon>
    </lineage>
</organism>
<accession>A0ABS1N6T2</accession>
<gene>
    <name evidence="1" type="ORF">JK363_03390</name>
</gene>
<evidence type="ECO:0008006" key="3">
    <source>
        <dbReference type="Google" id="ProtNLM"/>
    </source>
</evidence>
<dbReference type="EMBL" id="JAERRF010000002">
    <property type="protein sequence ID" value="MBL1095738.1"/>
    <property type="molecule type" value="Genomic_DNA"/>
</dbReference>
<evidence type="ECO:0000313" key="2">
    <source>
        <dbReference type="Proteomes" id="UP000634229"/>
    </source>
</evidence>
<comment type="caution">
    <text evidence="1">The sequence shown here is derived from an EMBL/GenBank/DDBJ whole genome shotgun (WGS) entry which is preliminary data.</text>
</comment>
<evidence type="ECO:0000313" key="1">
    <source>
        <dbReference type="EMBL" id="MBL1095738.1"/>
    </source>
</evidence>
<name>A0ABS1N6T2_9ACTN</name>
<reference evidence="1 2" key="1">
    <citation type="submission" date="2021-01" db="EMBL/GenBank/DDBJ databases">
        <title>WGS of actinomycetes isolated from Thailand.</title>
        <authorList>
            <person name="Thawai C."/>
        </authorList>
    </citation>
    <scope>NUCLEOTIDE SEQUENCE [LARGE SCALE GENOMIC DNA]</scope>
    <source>
        <strain evidence="1 2">CA1R205</strain>
    </source>
</reference>
<dbReference type="Proteomes" id="UP000634229">
    <property type="component" value="Unassembled WGS sequence"/>
</dbReference>
<keyword evidence="2" id="KW-1185">Reference proteome</keyword>
<proteinExistence type="predicted"/>
<dbReference type="RefSeq" id="WP_201871260.1">
    <property type="nucleotide sequence ID" value="NZ_JAERRF010000002.1"/>
</dbReference>
<sequence length="758" mass="82587">MARLTFDDLYHVSFKSLGTAADDWKEMVDQLDTLATDAKDGLVKQSEAARWAGLTADVTRPFVRKTGKEFRDAHAEAKAIWSMLRDAHTDLVKIQSVLKTAVDVEAKKWHIRVTGLDDGTVSCVVVGQRGDTNQETPKQADAREALESKINALIAQADEIDNSVTRALKKIHGGDSHNFGHTTYDSLDDAQAKRAVELARQALKPGKAWEDQLNKTELAELKQLLAGNYKDREFAVDFYRSLGPRDALSFQEQIALGAPADGDKARFKLAHSIQVSMGEALATATRHPSGRDDPNTAFREDKDYLGKSWVSELKRVGKGYLPSDPWGRVDGVRGYQVLSTLLRHGKYDKDFLVPIAQDMVTLDRKNPNEWVWAERPGGEREYRLNLDKKGGLGWDPIPGLLEGLGHSPEASTEFFHGSTGGGKDDGLEKLRNLDYFLGDKEGKNHRWWVADEATDIFGVGAKGADYGKEALGHALESATSGRPYDSAGPAKDHTLEQAELFSTVAKKVAANPDLFKGEGELAPIAGSLGNMSAEYMHDIQRVYAGGDESGYFKDTGAPADFGGAKGTRVLDTFLGTAAQDPEAYSTITHARQAVTTEAMREAIAQRTDDESLGEVGARASQPGGRIADIAAEGRADAIAAADDSVEKAEEYNEKLTNTDKWVGRFLDLGTGYVPIAGDIVGWATEDIRESVLEHKFKDPEEAARQVEENRGAYLKDERERTAQAAKRAFLSAAKKAGLDPCSPGVEGAADDVYDATIE</sequence>
<protein>
    <recommendedName>
        <fullName evidence="3">PE-PGRS family protein</fullName>
    </recommendedName>
</protein>